<evidence type="ECO:0000256" key="1">
    <source>
        <dbReference type="ARBA" id="ARBA00022801"/>
    </source>
</evidence>
<dbReference type="InterPro" id="IPR011650">
    <property type="entry name" value="Peptidase_M20_dimer"/>
</dbReference>
<organism evidence="3 4">
    <name type="scientific">Sulfitobacter sediminis</name>
    <dbReference type="NCBI Taxonomy" id="3234186"/>
    <lineage>
        <taxon>Bacteria</taxon>
        <taxon>Pseudomonadati</taxon>
        <taxon>Pseudomonadota</taxon>
        <taxon>Alphaproteobacteria</taxon>
        <taxon>Rhodobacterales</taxon>
        <taxon>Roseobacteraceae</taxon>
        <taxon>Sulfitobacter</taxon>
    </lineage>
</organism>
<dbReference type="Pfam" id="PF01546">
    <property type="entry name" value="Peptidase_M20"/>
    <property type="match status" value="1"/>
</dbReference>
<protein>
    <submittedName>
        <fullName evidence="3">M20 aminoacylase family protein</fullName>
    </submittedName>
</protein>
<dbReference type="Proteomes" id="UP001556098">
    <property type="component" value="Unassembled WGS sequence"/>
</dbReference>
<proteinExistence type="predicted"/>
<dbReference type="PANTHER" id="PTHR11014:SF63">
    <property type="entry name" value="METALLOPEPTIDASE, PUTATIVE (AFU_ORTHOLOGUE AFUA_6G09600)-RELATED"/>
    <property type="match status" value="1"/>
</dbReference>
<dbReference type="Gene3D" id="3.30.70.360">
    <property type="match status" value="1"/>
</dbReference>
<dbReference type="EMBL" id="JBFNXX010000015">
    <property type="protein sequence ID" value="MEW9921381.1"/>
    <property type="molecule type" value="Genomic_DNA"/>
</dbReference>
<dbReference type="Gene3D" id="3.40.630.10">
    <property type="entry name" value="Zn peptidases"/>
    <property type="match status" value="1"/>
</dbReference>
<keyword evidence="4" id="KW-1185">Reference proteome</keyword>
<accession>A0ABV3RQW5</accession>
<dbReference type="Pfam" id="PF07687">
    <property type="entry name" value="M20_dimer"/>
    <property type="match status" value="1"/>
</dbReference>
<sequence length="387" mass="41295">MPVLPVIAESTEELNEIFKDLHAHPEIGFQERRTAAVVTQKLRDYGVDEVHTEIAETGVVGLIKGKYDGDRRIGLRADMDALPIHEETNLSYASTHPGVMHACGHDSHTTMLLGAAKHLAATRDFAGTAVLIFQPAEEGLGGARGMLKAGLFDRFPCDEIYGMHNSPNGQPGTVSICKGAAMAGASFFDIVVKGKGSHAAMPHQSRDPLMIASALVGSLQSVVSRNVAPLDTCVLSVTQLHAGSAYNVVPDTAELAGTIRYFKDEVIALVEQRMQELCDGFAKAYGVEIRLDLRNVFDVLVNDAALSDAYLEAAADVVGAENVTDNIAPATGSEDFSDMLKVVPGAYCRVGHTGTTGLHNPSFFLDPDVLPVGASIMARVVERRLST</sequence>
<reference evidence="3 4" key="1">
    <citation type="submission" date="2024-07" db="EMBL/GenBank/DDBJ databases">
        <title>Marimonas sp.nov., isolated from tidal-flat sediment.</title>
        <authorList>
            <person name="Jayan J.N."/>
            <person name="Lee S.S."/>
        </authorList>
    </citation>
    <scope>NUCLEOTIDE SEQUENCE [LARGE SCALE GENOMIC DNA]</scope>
    <source>
        <strain evidence="3 4">MJW-29</strain>
    </source>
</reference>
<dbReference type="SUPFAM" id="SSF55031">
    <property type="entry name" value="Bacterial exopeptidase dimerisation domain"/>
    <property type="match status" value="1"/>
</dbReference>
<comment type="caution">
    <text evidence="3">The sequence shown here is derived from an EMBL/GenBank/DDBJ whole genome shotgun (WGS) entry which is preliminary data.</text>
</comment>
<dbReference type="PIRSF" id="PIRSF005962">
    <property type="entry name" value="Pept_M20D_amidohydro"/>
    <property type="match status" value="1"/>
</dbReference>
<dbReference type="InterPro" id="IPR017439">
    <property type="entry name" value="Amidohydrolase"/>
</dbReference>
<dbReference type="NCBIfam" id="TIGR01891">
    <property type="entry name" value="amidohydrolases"/>
    <property type="match status" value="1"/>
</dbReference>
<dbReference type="InterPro" id="IPR002933">
    <property type="entry name" value="Peptidase_M20"/>
</dbReference>
<dbReference type="InterPro" id="IPR036264">
    <property type="entry name" value="Bact_exopeptidase_dim_dom"/>
</dbReference>
<dbReference type="SUPFAM" id="SSF53187">
    <property type="entry name" value="Zn-dependent exopeptidases"/>
    <property type="match status" value="1"/>
</dbReference>
<evidence type="ECO:0000313" key="4">
    <source>
        <dbReference type="Proteomes" id="UP001556098"/>
    </source>
</evidence>
<gene>
    <name evidence="3" type="ORF">AB2B41_17365</name>
</gene>
<feature type="domain" description="Peptidase M20 dimerisation" evidence="2">
    <location>
        <begin position="184"/>
        <end position="280"/>
    </location>
</feature>
<dbReference type="PANTHER" id="PTHR11014">
    <property type="entry name" value="PEPTIDASE M20 FAMILY MEMBER"/>
    <property type="match status" value="1"/>
</dbReference>
<keyword evidence="1" id="KW-0378">Hydrolase</keyword>
<dbReference type="CDD" id="cd05666">
    <property type="entry name" value="M20_Acy1-like"/>
    <property type="match status" value="1"/>
</dbReference>
<name>A0ABV3RQW5_9RHOB</name>
<evidence type="ECO:0000313" key="3">
    <source>
        <dbReference type="EMBL" id="MEW9921381.1"/>
    </source>
</evidence>
<dbReference type="RefSeq" id="WP_367879082.1">
    <property type="nucleotide sequence ID" value="NZ_JBFNXX010000015.1"/>
</dbReference>
<evidence type="ECO:0000259" key="2">
    <source>
        <dbReference type="Pfam" id="PF07687"/>
    </source>
</evidence>